<comment type="caution">
    <text evidence="2">The sequence shown here is derived from an EMBL/GenBank/DDBJ whole genome shotgun (WGS) entry which is preliminary data.</text>
</comment>
<keyword evidence="3" id="KW-1185">Reference proteome</keyword>
<evidence type="ECO:0000256" key="1">
    <source>
        <dbReference type="SAM" id="SignalP"/>
    </source>
</evidence>
<name>A0ABR4NG52_9FUNG</name>
<evidence type="ECO:0000313" key="2">
    <source>
        <dbReference type="EMBL" id="KAL2918503.1"/>
    </source>
</evidence>
<organism evidence="2 3">
    <name type="scientific">Polyrhizophydium stewartii</name>
    <dbReference type="NCBI Taxonomy" id="2732419"/>
    <lineage>
        <taxon>Eukaryota</taxon>
        <taxon>Fungi</taxon>
        <taxon>Fungi incertae sedis</taxon>
        <taxon>Chytridiomycota</taxon>
        <taxon>Chytridiomycota incertae sedis</taxon>
        <taxon>Chytridiomycetes</taxon>
        <taxon>Rhizophydiales</taxon>
        <taxon>Rhizophydiales incertae sedis</taxon>
        <taxon>Polyrhizophydium</taxon>
    </lineage>
</organism>
<feature type="chain" id="PRO_5046224738" evidence="1">
    <location>
        <begin position="20"/>
        <end position="188"/>
    </location>
</feature>
<proteinExistence type="predicted"/>
<gene>
    <name evidence="2" type="ORF">HK105_201904</name>
</gene>
<feature type="signal peptide" evidence="1">
    <location>
        <begin position="1"/>
        <end position="19"/>
    </location>
</feature>
<sequence>MAPIALFALLAAAAGSARAADTTTWSIWSDSTCSSSKTASQSITDSTCYSSSLFCTTVGLNATVCDSETVSLGVTSFRVVQIGVTSFWVVQISGLASLTASNCTDCSAASGCSTKTLPFPCGTCLSTVLVGGEAYVKVDCSTVASTTATAASSATPAAGTKNSERTLTPNSEMMMIMAISLAGALVFW</sequence>
<accession>A0ABR4NG52</accession>
<protein>
    <submittedName>
        <fullName evidence="2">Uncharacterized protein</fullName>
    </submittedName>
</protein>
<dbReference type="EMBL" id="JADGIZ020000006">
    <property type="protein sequence ID" value="KAL2918503.1"/>
    <property type="molecule type" value="Genomic_DNA"/>
</dbReference>
<reference evidence="2 3" key="1">
    <citation type="submission" date="2023-09" db="EMBL/GenBank/DDBJ databases">
        <title>Pangenome analysis of Batrachochytrium dendrobatidis and related Chytrids.</title>
        <authorList>
            <person name="Yacoub M.N."/>
            <person name="Stajich J.E."/>
            <person name="James T.Y."/>
        </authorList>
    </citation>
    <scope>NUCLEOTIDE SEQUENCE [LARGE SCALE GENOMIC DNA]</scope>
    <source>
        <strain evidence="2 3">JEL0888</strain>
    </source>
</reference>
<evidence type="ECO:0000313" key="3">
    <source>
        <dbReference type="Proteomes" id="UP001527925"/>
    </source>
</evidence>
<keyword evidence="1" id="KW-0732">Signal</keyword>
<dbReference type="Proteomes" id="UP001527925">
    <property type="component" value="Unassembled WGS sequence"/>
</dbReference>